<dbReference type="EMBL" id="BMIB01000002">
    <property type="protein sequence ID" value="GGH66680.1"/>
    <property type="molecule type" value="Genomic_DNA"/>
</dbReference>
<dbReference type="GO" id="GO:0016987">
    <property type="term" value="F:sigma factor activity"/>
    <property type="evidence" value="ECO:0007669"/>
    <property type="project" value="UniProtKB-KW"/>
</dbReference>
<dbReference type="Gene3D" id="1.10.1740.10">
    <property type="match status" value="1"/>
</dbReference>
<keyword evidence="8" id="KW-1185">Reference proteome</keyword>
<sequence length="201" mass="23938">MVAKHFHIEPELLQQLSTGDERALRILYNEYYTSLVFFANSMIHDTAQAEDIVITAFTRYWDKRTQFEALAAIKAYLYTLVRNDCYKYYHREEARKKHLLAVMDTLPEEYVAYADSRMVIAEMVQQIHREIEQLNPKYRDVIYLLFVEELSIKETAYQLQISENNVRKRKERAIELLRSRIVRANLGNLVLFYLVIHGKTH</sequence>
<dbReference type="GO" id="GO:0000428">
    <property type="term" value="C:DNA-directed RNA polymerase complex"/>
    <property type="evidence" value="ECO:0007669"/>
    <property type="project" value="UniProtKB-KW"/>
</dbReference>
<dbReference type="InterPro" id="IPR014284">
    <property type="entry name" value="RNA_pol_sigma-70_dom"/>
</dbReference>
<dbReference type="NCBIfam" id="TIGR02937">
    <property type="entry name" value="sigma70-ECF"/>
    <property type="match status" value="1"/>
</dbReference>
<evidence type="ECO:0000256" key="1">
    <source>
        <dbReference type="ARBA" id="ARBA00010641"/>
    </source>
</evidence>
<dbReference type="InterPro" id="IPR039425">
    <property type="entry name" value="RNA_pol_sigma-70-like"/>
</dbReference>
<reference evidence="7" key="1">
    <citation type="journal article" date="2014" name="Int. J. Syst. Evol. Microbiol.">
        <title>Complete genome sequence of Corynebacterium casei LMG S-19264T (=DSM 44701T), isolated from a smear-ripened cheese.</title>
        <authorList>
            <consortium name="US DOE Joint Genome Institute (JGI-PGF)"/>
            <person name="Walter F."/>
            <person name="Albersmeier A."/>
            <person name="Kalinowski J."/>
            <person name="Ruckert C."/>
        </authorList>
    </citation>
    <scope>NUCLEOTIDE SEQUENCE</scope>
    <source>
        <strain evidence="7">CGMCC 1.15290</strain>
    </source>
</reference>
<dbReference type="Pfam" id="PF04542">
    <property type="entry name" value="Sigma70_r2"/>
    <property type="match status" value="1"/>
</dbReference>
<evidence type="ECO:0000256" key="4">
    <source>
        <dbReference type="ARBA" id="ARBA00023163"/>
    </source>
</evidence>
<dbReference type="InterPro" id="IPR013249">
    <property type="entry name" value="RNA_pol_sigma70_r4_t2"/>
</dbReference>
<keyword evidence="3" id="KW-0731">Sigma factor</keyword>
<dbReference type="Pfam" id="PF08281">
    <property type="entry name" value="Sigma70_r4_2"/>
    <property type="match status" value="1"/>
</dbReference>
<dbReference type="CDD" id="cd06171">
    <property type="entry name" value="Sigma70_r4"/>
    <property type="match status" value="1"/>
</dbReference>
<dbReference type="AlphaFoldDB" id="A0A917IXJ1"/>
<dbReference type="InterPro" id="IPR007627">
    <property type="entry name" value="RNA_pol_sigma70_r2"/>
</dbReference>
<gene>
    <name evidence="7" type="ORF">GCM10011379_21100</name>
</gene>
<accession>A0A917IXJ1</accession>
<dbReference type="GO" id="GO:0006352">
    <property type="term" value="P:DNA-templated transcription initiation"/>
    <property type="evidence" value="ECO:0007669"/>
    <property type="project" value="InterPro"/>
</dbReference>
<reference evidence="7" key="2">
    <citation type="submission" date="2020-09" db="EMBL/GenBank/DDBJ databases">
        <authorList>
            <person name="Sun Q."/>
            <person name="Zhou Y."/>
        </authorList>
    </citation>
    <scope>NUCLEOTIDE SEQUENCE</scope>
    <source>
        <strain evidence="7">CGMCC 1.15290</strain>
    </source>
</reference>
<feature type="domain" description="RNA polymerase sigma factor 70 region 4 type 2" evidence="6">
    <location>
        <begin position="125"/>
        <end position="175"/>
    </location>
</feature>
<evidence type="ECO:0000256" key="2">
    <source>
        <dbReference type="ARBA" id="ARBA00023015"/>
    </source>
</evidence>
<evidence type="ECO:0000256" key="3">
    <source>
        <dbReference type="ARBA" id="ARBA00023082"/>
    </source>
</evidence>
<proteinExistence type="inferred from homology"/>
<protein>
    <submittedName>
        <fullName evidence="7">DNA-directed RNA polymerase sigma-70 factor</fullName>
    </submittedName>
</protein>
<evidence type="ECO:0000259" key="5">
    <source>
        <dbReference type="Pfam" id="PF04542"/>
    </source>
</evidence>
<organism evidence="7 8">
    <name type="scientific">Filimonas zeae</name>
    <dbReference type="NCBI Taxonomy" id="1737353"/>
    <lineage>
        <taxon>Bacteria</taxon>
        <taxon>Pseudomonadati</taxon>
        <taxon>Bacteroidota</taxon>
        <taxon>Chitinophagia</taxon>
        <taxon>Chitinophagales</taxon>
        <taxon>Chitinophagaceae</taxon>
        <taxon>Filimonas</taxon>
    </lineage>
</organism>
<dbReference type="InterPro" id="IPR036388">
    <property type="entry name" value="WH-like_DNA-bd_sf"/>
</dbReference>
<dbReference type="Proteomes" id="UP000627292">
    <property type="component" value="Unassembled WGS sequence"/>
</dbReference>
<feature type="domain" description="RNA polymerase sigma-70 region 2" evidence="5">
    <location>
        <begin position="27"/>
        <end position="92"/>
    </location>
</feature>
<dbReference type="PANTHER" id="PTHR43133:SF46">
    <property type="entry name" value="RNA POLYMERASE SIGMA-70 FACTOR ECF SUBFAMILY"/>
    <property type="match status" value="1"/>
</dbReference>
<dbReference type="InterPro" id="IPR013324">
    <property type="entry name" value="RNA_pol_sigma_r3/r4-like"/>
</dbReference>
<comment type="similarity">
    <text evidence="1">Belongs to the sigma-70 factor family. ECF subfamily.</text>
</comment>
<dbReference type="RefSeq" id="WP_188951989.1">
    <property type="nucleotide sequence ID" value="NZ_JAVDQE010000002.1"/>
</dbReference>
<evidence type="ECO:0000259" key="6">
    <source>
        <dbReference type="Pfam" id="PF08281"/>
    </source>
</evidence>
<evidence type="ECO:0000313" key="8">
    <source>
        <dbReference type="Proteomes" id="UP000627292"/>
    </source>
</evidence>
<dbReference type="SUPFAM" id="SSF88659">
    <property type="entry name" value="Sigma3 and sigma4 domains of RNA polymerase sigma factors"/>
    <property type="match status" value="1"/>
</dbReference>
<evidence type="ECO:0000313" key="7">
    <source>
        <dbReference type="EMBL" id="GGH66680.1"/>
    </source>
</evidence>
<keyword evidence="4" id="KW-0804">Transcription</keyword>
<keyword evidence="2" id="KW-0805">Transcription regulation</keyword>
<dbReference type="InterPro" id="IPR013325">
    <property type="entry name" value="RNA_pol_sigma_r2"/>
</dbReference>
<dbReference type="PANTHER" id="PTHR43133">
    <property type="entry name" value="RNA POLYMERASE ECF-TYPE SIGMA FACTO"/>
    <property type="match status" value="1"/>
</dbReference>
<comment type="caution">
    <text evidence="7">The sequence shown here is derived from an EMBL/GenBank/DDBJ whole genome shotgun (WGS) entry which is preliminary data.</text>
</comment>
<name>A0A917IXJ1_9BACT</name>
<dbReference type="SUPFAM" id="SSF88946">
    <property type="entry name" value="Sigma2 domain of RNA polymerase sigma factors"/>
    <property type="match status" value="1"/>
</dbReference>
<keyword evidence="7" id="KW-0240">DNA-directed RNA polymerase</keyword>
<dbReference type="Gene3D" id="1.10.10.10">
    <property type="entry name" value="Winged helix-like DNA-binding domain superfamily/Winged helix DNA-binding domain"/>
    <property type="match status" value="1"/>
</dbReference>
<dbReference type="GO" id="GO:0003677">
    <property type="term" value="F:DNA binding"/>
    <property type="evidence" value="ECO:0007669"/>
    <property type="project" value="InterPro"/>
</dbReference>